<dbReference type="Proteomes" id="UP000809431">
    <property type="component" value="Unassembled WGS sequence"/>
</dbReference>
<proteinExistence type="inferred from homology"/>
<feature type="transmembrane region" description="Helical" evidence="7">
    <location>
        <begin position="88"/>
        <end position="111"/>
    </location>
</feature>
<accession>A0ABS2BKQ3</accession>
<dbReference type="InterPro" id="IPR025505">
    <property type="entry name" value="FHIPEP_CS"/>
</dbReference>
<sequence>MVLGMMILPLPALALDFFFTFNIAISIIVLMVSLYTREPLEFSAFPTVLLVTTLLRLSLNVASTKLVLTEGHTGAGAAGQVIEAFGHVLIGGNLTVGIIAFIILTIINFVVITKGAGRIAEVSARFTLDAMPGKQMAIDADLNAGLIGEEEARKRRSAISQEADFFGSMDGASKFVRGDAVAGILVMVINLIGGLIIGMVQHDLPFAEAGRTYTLLTIGDGLVAQIPSLIISVAAGIVVSRVGTEQDLSEQMLGQLFANPQVLYVTAAVIGILGIIPGMPHFAFLLIAAIAAGIAWWLEKRAARIKQDELLGVGPTAAAAAAAATPSPLQEVSWNDVQPVDPVGLEVGYRLISLVDRNQDGELLRRIRGIRKKIAQELGFLVPAVHIRDNLELKPNQYRIQLKGVDVGLGEAYVGQWLAINPGNVAGSLAGTATTDPTFGLPATWIDASLRDQAQALGYTVVDTATVIGTHISNLLQGHAAELLGREEVQSLLDHFAKESPKLVEDLVPKLVPVGTLQKVLQSLLDEGMHIRDLRTILETLGEHIVRTQDIDELTAAVRVALGRAIIHQLFPGETELPVVALEPQLENILMSASAGRGGLEPGLAERLLQQASQLSEQMEAQGLNTVLITPGALRPMLSRFLRRSIPNLRVIAHTEIPDTKTIRIVGVLGGV</sequence>
<dbReference type="PIRSF" id="PIRSF005419">
    <property type="entry name" value="FlhA"/>
    <property type="match status" value="1"/>
</dbReference>
<evidence type="ECO:0000256" key="7">
    <source>
        <dbReference type="RuleBase" id="RU364093"/>
    </source>
</evidence>
<name>A0ABS2BKQ3_9NEIS</name>
<evidence type="ECO:0000313" key="8">
    <source>
        <dbReference type="EMBL" id="MBM3116197.1"/>
    </source>
</evidence>
<feature type="transmembrane region" description="Helical" evidence="7">
    <location>
        <begin position="282"/>
        <end position="298"/>
    </location>
</feature>
<reference evidence="8 9" key="1">
    <citation type="submission" date="2021-01" db="EMBL/GenBank/DDBJ databases">
        <title>Draft Genome Sequence and Polyhydroxyalkanoate Biosynthetic Potential of Jeongeupia naejangsanensis Type Strain DSM 24253.</title>
        <authorList>
            <person name="Turrini P."/>
            <person name="Artuso I."/>
            <person name="Lugli G.A."/>
            <person name="Frangipani E."/>
            <person name="Ventura M."/>
            <person name="Visca P."/>
        </authorList>
    </citation>
    <scope>NUCLEOTIDE SEQUENCE [LARGE SCALE GENOMIC DNA]</scope>
    <source>
        <strain evidence="8 9">DSM 24253</strain>
    </source>
</reference>
<dbReference type="InterPro" id="IPR042193">
    <property type="entry name" value="FHIPEP_3"/>
</dbReference>
<evidence type="ECO:0000313" key="9">
    <source>
        <dbReference type="Proteomes" id="UP000809431"/>
    </source>
</evidence>
<dbReference type="Gene3D" id="3.40.50.12790">
    <property type="entry name" value="FHIPEP family, domain 4"/>
    <property type="match status" value="1"/>
</dbReference>
<dbReference type="NCBIfam" id="TIGR01398">
    <property type="entry name" value="FlhA"/>
    <property type="match status" value="1"/>
</dbReference>
<keyword evidence="7" id="KW-0813">Transport</keyword>
<keyword evidence="7" id="KW-1005">Bacterial flagellum biogenesis</keyword>
<evidence type="ECO:0000256" key="6">
    <source>
        <dbReference type="ARBA" id="ARBA00023136"/>
    </source>
</evidence>
<evidence type="ECO:0000256" key="2">
    <source>
        <dbReference type="ARBA" id="ARBA00008835"/>
    </source>
</evidence>
<keyword evidence="9" id="KW-1185">Reference proteome</keyword>
<dbReference type="Gene3D" id="1.10.8.540">
    <property type="entry name" value="FHIPEP family, domain 3"/>
    <property type="match status" value="1"/>
</dbReference>
<gene>
    <name evidence="7 8" type="primary">flhA</name>
    <name evidence="8" type="ORF">JMJ54_10150</name>
</gene>
<keyword evidence="7" id="KW-0653">Protein transport</keyword>
<comment type="caution">
    <text evidence="7">Lacks conserved residue(s) required for the propagation of feature annotation.</text>
</comment>
<feature type="transmembrane region" description="Helical" evidence="7">
    <location>
        <begin position="12"/>
        <end position="35"/>
    </location>
</feature>
<evidence type="ECO:0000256" key="4">
    <source>
        <dbReference type="ARBA" id="ARBA00022692"/>
    </source>
</evidence>
<feature type="transmembrane region" description="Helical" evidence="7">
    <location>
        <begin position="180"/>
        <end position="202"/>
    </location>
</feature>
<keyword evidence="8" id="KW-0969">Cilium</keyword>
<keyword evidence="5 7" id="KW-1133">Transmembrane helix</keyword>
<dbReference type="EMBL" id="JAESND010000004">
    <property type="protein sequence ID" value="MBM3116197.1"/>
    <property type="molecule type" value="Genomic_DNA"/>
</dbReference>
<keyword evidence="6 7" id="KW-0472">Membrane</keyword>
<keyword evidence="3 7" id="KW-1003">Cell membrane</keyword>
<comment type="subcellular location">
    <subcellularLocation>
        <location evidence="1 7">Cell membrane</location>
        <topology evidence="1 7">Multi-pass membrane protein</topology>
    </subcellularLocation>
</comment>
<dbReference type="PANTHER" id="PTHR30161:SF1">
    <property type="entry name" value="FLAGELLAR BIOSYNTHESIS PROTEIN FLHA-RELATED"/>
    <property type="match status" value="1"/>
</dbReference>
<keyword evidence="4 7" id="KW-0812">Transmembrane</keyword>
<organism evidence="8 9">
    <name type="scientific">Jeongeupia naejangsanensis</name>
    <dbReference type="NCBI Taxonomy" id="613195"/>
    <lineage>
        <taxon>Bacteria</taxon>
        <taxon>Pseudomonadati</taxon>
        <taxon>Pseudomonadota</taxon>
        <taxon>Betaproteobacteria</taxon>
        <taxon>Neisseriales</taxon>
        <taxon>Chitinibacteraceae</taxon>
        <taxon>Jeongeupia</taxon>
    </lineage>
</organism>
<dbReference type="PANTHER" id="PTHR30161">
    <property type="entry name" value="FLAGELLAR EXPORT PROTEIN, MEMBRANE FLHA SUBUNIT-RELATED"/>
    <property type="match status" value="1"/>
</dbReference>
<dbReference type="Gene3D" id="3.40.30.60">
    <property type="entry name" value="FHIPEP family, domain 1"/>
    <property type="match status" value="1"/>
</dbReference>
<evidence type="ECO:0000256" key="5">
    <source>
        <dbReference type="ARBA" id="ARBA00022989"/>
    </source>
</evidence>
<evidence type="ECO:0000256" key="3">
    <source>
        <dbReference type="ARBA" id="ARBA00022475"/>
    </source>
</evidence>
<dbReference type="InterPro" id="IPR042196">
    <property type="entry name" value="FHIPEP_4"/>
</dbReference>
<comment type="caution">
    <text evidence="8">The sequence shown here is derived from an EMBL/GenBank/DDBJ whole genome shotgun (WGS) entry which is preliminary data.</text>
</comment>
<dbReference type="PROSITE" id="PS00994">
    <property type="entry name" value="FHIPEP"/>
    <property type="match status" value="1"/>
</dbReference>
<keyword evidence="8" id="KW-0966">Cell projection</keyword>
<keyword evidence="8" id="KW-0282">Flagellum</keyword>
<comment type="similarity">
    <text evidence="2 7">Belongs to the FHIPEP (flagella/HR/invasion proteins export pore) family.</text>
</comment>
<dbReference type="PRINTS" id="PR00949">
    <property type="entry name" value="TYPE3IMAPROT"/>
</dbReference>
<feature type="transmembrane region" description="Helical" evidence="7">
    <location>
        <begin position="222"/>
        <end position="244"/>
    </location>
</feature>
<comment type="function">
    <text evidence="7">Required for formation of the rod structure of the flagellar apparatus. Together with FliI and FliH, may constitute the export apparatus of flagellin.</text>
</comment>
<dbReference type="RefSeq" id="WP_203538595.1">
    <property type="nucleotide sequence ID" value="NZ_JAESND010000004.1"/>
</dbReference>
<evidence type="ECO:0000256" key="1">
    <source>
        <dbReference type="ARBA" id="ARBA00004651"/>
    </source>
</evidence>
<dbReference type="InterPro" id="IPR001712">
    <property type="entry name" value="T3SS_FHIPEP"/>
</dbReference>
<dbReference type="InterPro" id="IPR006301">
    <property type="entry name" value="FlhA"/>
</dbReference>
<protein>
    <recommendedName>
        <fullName evidence="7">Flagellar biosynthesis protein FlhA</fullName>
    </recommendedName>
</protein>
<dbReference type="Pfam" id="PF00771">
    <property type="entry name" value="FHIPEP"/>
    <property type="match status" value="1"/>
</dbReference>
<dbReference type="InterPro" id="IPR042194">
    <property type="entry name" value="FHIPEP_1"/>
</dbReference>
<keyword evidence="7" id="KW-1006">Bacterial flagellum protein export</keyword>
<feature type="transmembrane region" description="Helical" evidence="7">
    <location>
        <begin position="256"/>
        <end position="276"/>
    </location>
</feature>